<dbReference type="Pfam" id="PF05065">
    <property type="entry name" value="Phage_capsid"/>
    <property type="match status" value="1"/>
</dbReference>
<dbReference type="RefSeq" id="WP_242948762.1">
    <property type="nucleotide sequence ID" value="NZ_FUYH01000038.1"/>
</dbReference>
<comment type="subcellular location">
    <subcellularLocation>
        <location evidence="1">Virion</location>
    </subcellularLocation>
</comment>
<feature type="domain" description="Phage capsid-like C-terminal" evidence="2">
    <location>
        <begin position="100"/>
        <end position="231"/>
    </location>
</feature>
<name>A0A1T4YDE5_9CLOT</name>
<sequence length="398" mass="43206">MTMKSKDLLQQELRENLIQALKSEDENAIVQAFSNFADSVQKNIMEEYAAYQKTQDSAILAKRGVHQLTAEETKFYQNIIGAMKSSNPQQAFTGLDTAFPETVIENVIADIKSAHPLLDAINFTNTTILTKMIINKQGTQLATWGPLNSEITKELSGAIGKIDLTLCKLSAFMPISKDMLSVGPEWIDAYVRGVLSESIALALETAIVDGTGNNEPIGMDRCVADNVTVTGGVYPLKTPITVNDLKPTTYGTILSTLAQSPNGKTRPINNVLLVVNPTDYFTKIMPATTIRAADGTYTRDVFPFPTTVVQSPAVPAGKAIFGIANRYFMGIGAGTNGGKIEYSDEFRFLDDERVYLTKLYGNGRALDDNAFILADISGLTPATLEVAVANVVKTKEQV</sequence>
<dbReference type="EMBL" id="FUYH01000038">
    <property type="protein sequence ID" value="SKA99799.1"/>
    <property type="molecule type" value="Genomic_DNA"/>
</dbReference>
<dbReference type="InterPro" id="IPR024455">
    <property type="entry name" value="Phage_capsid"/>
</dbReference>
<evidence type="ECO:0000313" key="4">
    <source>
        <dbReference type="Proteomes" id="UP000190105"/>
    </source>
</evidence>
<reference evidence="4" key="1">
    <citation type="submission" date="2017-02" db="EMBL/GenBank/DDBJ databases">
        <authorList>
            <person name="Varghese N."/>
            <person name="Submissions S."/>
        </authorList>
    </citation>
    <scope>NUCLEOTIDE SEQUENCE [LARGE SCALE GENOMIC DNA]</scope>
    <source>
        <strain evidence="4">USBA 833</strain>
    </source>
</reference>
<dbReference type="Proteomes" id="UP000190105">
    <property type="component" value="Unassembled WGS sequence"/>
</dbReference>
<dbReference type="STRING" id="1147123.SAMN05443428_13814"/>
<organism evidence="3 4">
    <name type="scientific">Caloramator quimbayensis</name>
    <dbReference type="NCBI Taxonomy" id="1147123"/>
    <lineage>
        <taxon>Bacteria</taxon>
        <taxon>Bacillati</taxon>
        <taxon>Bacillota</taxon>
        <taxon>Clostridia</taxon>
        <taxon>Eubacteriales</taxon>
        <taxon>Clostridiaceae</taxon>
        <taxon>Caloramator</taxon>
    </lineage>
</organism>
<protein>
    <submittedName>
        <fullName evidence="3">Phage major capsid protein, HK97 family</fullName>
    </submittedName>
</protein>
<evidence type="ECO:0000256" key="1">
    <source>
        <dbReference type="ARBA" id="ARBA00004328"/>
    </source>
</evidence>
<gene>
    <name evidence="3" type="ORF">SAMN05443428_13814</name>
</gene>
<dbReference type="AlphaFoldDB" id="A0A1T4YDE5"/>
<dbReference type="InterPro" id="IPR054612">
    <property type="entry name" value="Phage_capsid-like_C"/>
</dbReference>
<dbReference type="SUPFAM" id="SSF56563">
    <property type="entry name" value="Major capsid protein gp5"/>
    <property type="match status" value="1"/>
</dbReference>
<dbReference type="NCBIfam" id="TIGR01554">
    <property type="entry name" value="major_cap_HK97"/>
    <property type="match status" value="1"/>
</dbReference>
<keyword evidence="4" id="KW-1185">Reference proteome</keyword>
<evidence type="ECO:0000259" key="2">
    <source>
        <dbReference type="Pfam" id="PF05065"/>
    </source>
</evidence>
<accession>A0A1T4YDE5</accession>
<evidence type="ECO:0000313" key="3">
    <source>
        <dbReference type="EMBL" id="SKA99799.1"/>
    </source>
</evidence>
<proteinExistence type="predicted"/>